<name>A0AAD7VS55_9ASCO</name>
<dbReference type="InterPro" id="IPR012677">
    <property type="entry name" value="Nucleotide-bd_a/b_plait_sf"/>
</dbReference>
<dbReference type="InterPro" id="IPR003954">
    <property type="entry name" value="RRM_euk-type"/>
</dbReference>
<dbReference type="InterPro" id="IPR035979">
    <property type="entry name" value="RBD_domain_sf"/>
</dbReference>
<reference evidence="5" key="1">
    <citation type="submission" date="2023-03" db="EMBL/GenBank/DDBJ databases">
        <title>Near-Complete genome sequence of Lipomyces tetrasporous NRRL Y-64009, an oleaginous yeast capable of growing on lignocellulosic hydrolysates.</title>
        <authorList>
            <consortium name="Lawrence Berkeley National Laboratory"/>
            <person name="Jagtap S.S."/>
            <person name="Liu J.-J."/>
            <person name="Walukiewicz H.E."/>
            <person name="Pangilinan J."/>
            <person name="Lipzen A."/>
            <person name="Ahrendt S."/>
            <person name="Koriabine M."/>
            <person name="Cobaugh K."/>
            <person name="Salamov A."/>
            <person name="Yoshinaga Y."/>
            <person name="Ng V."/>
            <person name="Daum C."/>
            <person name="Grigoriev I.V."/>
            <person name="Slininger P.J."/>
            <person name="Dien B.S."/>
            <person name="Jin Y.-S."/>
            <person name="Rao C.V."/>
        </authorList>
    </citation>
    <scope>NUCLEOTIDE SEQUENCE</scope>
    <source>
        <strain evidence="5">NRRL Y-64009</strain>
    </source>
</reference>
<organism evidence="5 6">
    <name type="scientific">Lipomyces tetrasporus</name>
    <dbReference type="NCBI Taxonomy" id="54092"/>
    <lineage>
        <taxon>Eukaryota</taxon>
        <taxon>Fungi</taxon>
        <taxon>Dikarya</taxon>
        <taxon>Ascomycota</taxon>
        <taxon>Saccharomycotina</taxon>
        <taxon>Lipomycetes</taxon>
        <taxon>Lipomycetales</taxon>
        <taxon>Lipomycetaceae</taxon>
        <taxon>Lipomyces</taxon>
    </lineage>
</organism>
<dbReference type="PROSITE" id="PS50102">
    <property type="entry name" value="RRM"/>
    <property type="match status" value="1"/>
</dbReference>
<dbReference type="GO" id="GO:0003723">
    <property type="term" value="F:RNA binding"/>
    <property type="evidence" value="ECO:0007669"/>
    <property type="project" value="UniProtKB-UniRule"/>
</dbReference>
<dbReference type="SMART" id="SM00361">
    <property type="entry name" value="RRM_1"/>
    <property type="match status" value="1"/>
</dbReference>
<keyword evidence="1" id="KW-0694">RNA-binding</keyword>
<dbReference type="Pfam" id="PF01585">
    <property type="entry name" value="G-patch"/>
    <property type="match status" value="1"/>
</dbReference>
<feature type="region of interest" description="Disordered" evidence="2">
    <location>
        <begin position="195"/>
        <end position="265"/>
    </location>
</feature>
<dbReference type="SUPFAM" id="SSF54928">
    <property type="entry name" value="RNA-binding domain, RBD"/>
    <property type="match status" value="1"/>
</dbReference>
<dbReference type="GO" id="GO:0045292">
    <property type="term" value="P:mRNA cis splicing, via spliceosome"/>
    <property type="evidence" value="ECO:0007669"/>
    <property type="project" value="InterPro"/>
</dbReference>
<feature type="domain" description="RRM" evidence="3">
    <location>
        <begin position="384"/>
        <end position="464"/>
    </location>
</feature>
<feature type="compositionally biased region" description="Acidic residues" evidence="2">
    <location>
        <begin position="215"/>
        <end position="226"/>
    </location>
</feature>
<dbReference type="GO" id="GO:0071011">
    <property type="term" value="C:precatalytic spliceosome"/>
    <property type="evidence" value="ECO:0007669"/>
    <property type="project" value="TreeGrafter"/>
</dbReference>
<feature type="region of interest" description="Disordered" evidence="2">
    <location>
        <begin position="295"/>
        <end position="319"/>
    </location>
</feature>
<proteinExistence type="predicted"/>
<feature type="compositionally biased region" description="Pro residues" evidence="2">
    <location>
        <begin position="305"/>
        <end position="314"/>
    </location>
</feature>
<protein>
    <recommendedName>
        <fullName evidence="7">G-patch domain-containing protein</fullName>
    </recommendedName>
</protein>
<evidence type="ECO:0000256" key="2">
    <source>
        <dbReference type="SAM" id="MobiDB-lite"/>
    </source>
</evidence>
<evidence type="ECO:0000259" key="3">
    <source>
        <dbReference type="PROSITE" id="PS50102"/>
    </source>
</evidence>
<dbReference type="GeneID" id="80879566"/>
<accession>A0AAD7VS55</accession>
<dbReference type="PROSITE" id="PS50174">
    <property type="entry name" value="G_PATCH"/>
    <property type="match status" value="1"/>
</dbReference>
<evidence type="ECO:0000313" key="6">
    <source>
        <dbReference type="Proteomes" id="UP001217417"/>
    </source>
</evidence>
<evidence type="ECO:0000259" key="4">
    <source>
        <dbReference type="PROSITE" id="PS50174"/>
    </source>
</evidence>
<dbReference type="InterPro" id="IPR040052">
    <property type="entry name" value="RBM17"/>
</dbReference>
<evidence type="ECO:0000313" key="5">
    <source>
        <dbReference type="EMBL" id="KAJ8099324.1"/>
    </source>
</evidence>
<dbReference type="Proteomes" id="UP001217417">
    <property type="component" value="Unassembled WGS sequence"/>
</dbReference>
<dbReference type="PANTHER" id="PTHR13288">
    <property type="entry name" value="SPLICING FACTOR 45 SPF45"/>
    <property type="match status" value="1"/>
</dbReference>
<gene>
    <name evidence="5" type="ORF">POJ06DRAFT_132941</name>
</gene>
<evidence type="ECO:0008006" key="7">
    <source>
        <dbReference type="Google" id="ProtNLM"/>
    </source>
</evidence>
<feature type="domain" description="G-patch" evidence="4">
    <location>
        <begin position="322"/>
        <end position="368"/>
    </location>
</feature>
<dbReference type="PANTHER" id="PTHR13288:SF8">
    <property type="entry name" value="SPLICING FACTOR 45"/>
    <property type="match status" value="1"/>
</dbReference>
<dbReference type="InterPro" id="IPR000504">
    <property type="entry name" value="RRM_dom"/>
</dbReference>
<dbReference type="EMBL" id="JARPMG010000007">
    <property type="protein sequence ID" value="KAJ8099324.1"/>
    <property type="molecule type" value="Genomic_DNA"/>
</dbReference>
<evidence type="ECO:0000256" key="1">
    <source>
        <dbReference type="PROSITE-ProRule" id="PRU00176"/>
    </source>
</evidence>
<dbReference type="RefSeq" id="XP_056042774.1">
    <property type="nucleotide sequence ID" value="XM_056184400.1"/>
</dbReference>
<dbReference type="AlphaFoldDB" id="A0AAD7VS55"/>
<keyword evidence="6" id="KW-1185">Reference proteome</keyword>
<comment type="caution">
    <text evidence="5">The sequence shown here is derived from an EMBL/GenBank/DDBJ whole genome shotgun (WGS) entry which is preliminary data.</text>
</comment>
<dbReference type="Gene3D" id="3.30.70.330">
    <property type="match status" value="1"/>
</dbReference>
<dbReference type="InterPro" id="IPR000467">
    <property type="entry name" value="G_patch_dom"/>
</dbReference>
<sequence length="473" mass="51979">MSLYSSILPPDSTVDAVAKSSAATAPKRSLYDGLDAEMTGATVASKAPVTYDLSKSEASKLVPEESEKKQMLSAALQFQPVIRSRSTQSTVAPNKVVTVISKPPTVVPRPVSAVTLGNFATDEAGTTEYARVKQQGRSRKRKKRKDDEDIQAIDWESAYDPLRPNNYDEYLQSEEKFMEDEDWREFLLNLKKRRAEGSVSQDNEEMEVEIKEENADVEGNADVEENADVKDASRIPTSEGEDDETPSLGRLEEQRPSTQPSFVAPGSFMASYQDEQSSTSIAKAPVIFTGVKEAHNEDDESDYIPPLPPSPPSNKPREKTAKETFAKRLLTKYGWTPGTGLGATSGGITKALHFSADKSMKGHGKIVDKNMRKTEDGKFGAMSKVIVLFGIVQPDQLDEDLAGEIGTECGLKYGNVERVYIDEKEDTVNAYVKFTAELSALRAVNGLDGRLFGGHPIVTCFVDEMDFENGKYV</sequence>